<comment type="caution">
    <text evidence="9">The sequence shown here is derived from an EMBL/GenBank/DDBJ whole genome shotgun (WGS) entry which is preliminary data.</text>
</comment>
<sequence>MIANVWRWLADPANWSGATGIAARLVEHVRYSAIVLLIAALIAIPLGLWAGHTGRGRWLIATANAARAIPTIGLLFAISLWLGPHLRGDLAFSLPSIIVLVLLAVPPILAGTYAGVEAVDPAVRDAAKGVGLTSSEVLRQVEGPIALPLILSGLRSAVLQVVATATIAAYVGLGGLGRYLIDGLASGLYAVMAGGALLVAGLALLADLAMAAIQRLVVSPGLRRPPTSPRSTFRRAARSARGGGKQTGPDVVDPSGRHPTTSATPADR</sequence>
<keyword evidence="2 6" id="KW-0813">Transport</keyword>
<dbReference type="GO" id="GO:0031460">
    <property type="term" value="P:glycine betaine transport"/>
    <property type="evidence" value="ECO:0007669"/>
    <property type="project" value="TreeGrafter"/>
</dbReference>
<reference evidence="9 10" key="1">
    <citation type="journal article" date="2013" name="ISME J.">
        <title>A metabolic model for members of the genus Tetrasphaera involved in enhanced biological phosphorus removal.</title>
        <authorList>
            <person name="Kristiansen R."/>
            <person name="Nguyen H.T.T."/>
            <person name="Saunders A.M."/>
            <person name="Nielsen J.L."/>
            <person name="Wimmer R."/>
            <person name="Le V.Q."/>
            <person name="McIlroy S.J."/>
            <person name="Petrovski S."/>
            <person name="Seviour R.J."/>
            <person name="Calteau A."/>
            <person name="Nielsen K.L."/>
            <person name="Nielsen P.H."/>
        </authorList>
    </citation>
    <scope>NUCLEOTIDE SEQUENCE [LARGE SCALE GENOMIC DNA]</scope>
    <source>
        <strain evidence="9 10">Ben 74</strain>
    </source>
</reference>
<dbReference type="STRING" id="1193518.BN13_1130015"/>
<feature type="transmembrane region" description="Helical" evidence="6">
    <location>
        <begin position="157"/>
        <end position="181"/>
    </location>
</feature>
<comment type="similarity">
    <text evidence="6">Belongs to the binding-protein-dependent transport system permease family.</text>
</comment>
<dbReference type="GO" id="GO:0055085">
    <property type="term" value="P:transmembrane transport"/>
    <property type="evidence" value="ECO:0007669"/>
    <property type="project" value="InterPro"/>
</dbReference>
<protein>
    <submittedName>
        <fullName evidence="9">ABC transporter-associated permease</fullName>
    </submittedName>
</protein>
<evidence type="ECO:0000256" key="2">
    <source>
        <dbReference type="ARBA" id="ARBA00022448"/>
    </source>
</evidence>
<dbReference type="AlphaFoldDB" id="A0A077MA31"/>
<evidence type="ECO:0000313" key="9">
    <source>
        <dbReference type="EMBL" id="CCI51672.1"/>
    </source>
</evidence>
<dbReference type="OrthoDB" id="5244012at2"/>
<comment type="subcellular location">
    <subcellularLocation>
        <location evidence="6">Cell membrane</location>
        <topology evidence="6">Multi-pass membrane protein</topology>
    </subcellularLocation>
    <subcellularLocation>
        <location evidence="1">Membrane</location>
        <topology evidence="1">Multi-pass membrane protein</topology>
    </subcellularLocation>
</comment>
<dbReference type="PANTHER" id="PTHR30177:SF33">
    <property type="entry name" value="POSSIBLE OSMOPROTECTANT (GLYCINE BETAINE_CARNITINE_CHOLINE_L-PROLINE) TRANSPORT INTEGRAL MEMBRANE PROTEIN ABC TRANSPORTER PROZ"/>
    <property type="match status" value="1"/>
</dbReference>
<feature type="transmembrane region" description="Helical" evidence="6">
    <location>
        <begin position="31"/>
        <end position="51"/>
    </location>
</feature>
<evidence type="ECO:0000256" key="5">
    <source>
        <dbReference type="ARBA" id="ARBA00023136"/>
    </source>
</evidence>
<dbReference type="CDD" id="cd06261">
    <property type="entry name" value="TM_PBP2"/>
    <property type="match status" value="1"/>
</dbReference>
<dbReference type="Gene3D" id="1.10.3720.10">
    <property type="entry name" value="MetI-like"/>
    <property type="match status" value="1"/>
</dbReference>
<dbReference type="InterPro" id="IPR035906">
    <property type="entry name" value="MetI-like_sf"/>
</dbReference>
<evidence type="ECO:0000256" key="3">
    <source>
        <dbReference type="ARBA" id="ARBA00022692"/>
    </source>
</evidence>
<accession>A0A077MA31</accession>
<feature type="region of interest" description="Disordered" evidence="7">
    <location>
        <begin position="221"/>
        <end position="268"/>
    </location>
</feature>
<keyword evidence="5 6" id="KW-0472">Membrane</keyword>
<dbReference type="Proteomes" id="UP000035720">
    <property type="component" value="Unassembled WGS sequence"/>
</dbReference>
<keyword evidence="4 6" id="KW-1133">Transmembrane helix</keyword>
<feature type="transmembrane region" description="Helical" evidence="6">
    <location>
        <begin position="187"/>
        <end position="213"/>
    </location>
</feature>
<dbReference type="PROSITE" id="PS50928">
    <property type="entry name" value="ABC_TM1"/>
    <property type="match status" value="1"/>
</dbReference>
<feature type="transmembrane region" description="Helical" evidence="6">
    <location>
        <begin position="94"/>
        <end position="116"/>
    </location>
</feature>
<dbReference type="InterPro" id="IPR000515">
    <property type="entry name" value="MetI-like"/>
</dbReference>
<gene>
    <name evidence="9" type="ORF">BN13_1130015</name>
</gene>
<proteinExistence type="inferred from homology"/>
<dbReference type="SUPFAM" id="SSF161098">
    <property type="entry name" value="MetI-like"/>
    <property type="match status" value="1"/>
</dbReference>
<keyword evidence="10" id="KW-1185">Reference proteome</keyword>
<dbReference type="InterPro" id="IPR051204">
    <property type="entry name" value="ABC_transp_perm/SBD"/>
</dbReference>
<organism evidence="9 10">
    <name type="scientific">Nostocoides jenkinsii Ben 74</name>
    <dbReference type="NCBI Taxonomy" id="1193518"/>
    <lineage>
        <taxon>Bacteria</taxon>
        <taxon>Bacillati</taxon>
        <taxon>Actinomycetota</taxon>
        <taxon>Actinomycetes</taxon>
        <taxon>Micrococcales</taxon>
        <taxon>Intrasporangiaceae</taxon>
        <taxon>Nostocoides</taxon>
    </lineage>
</organism>
<feature type="compositionally biased region" description="Polar residues" evidence="7">
    <location>
        <begin position="258"/>
        <end position="268"/>
    </location>
</feature>
<dbReference type="PANTHER" id="PTHR30177">
    <property type="entry name" value="GLYCINE BETAINE/L-PROLINE TRANSPORT SYSTEM PERMEASE PROTEIN PROW"/>
    <property type="match status" value="1"/>
</dbReference>
<evidence type="ECO:0000256" key="6">
    <source>
        <dbReference type="RuleBase" id="RU363032"/>
    </source>
</evidence>
<dbReference type="EMBL" id="CAJC01000017">
    <property type="protein sequence ID" value="CCI51672.1"/>
    <property type="molecule type" value="Genomic_DNA"/>
</dbReference>
<feature type="domain" description="ABC transmembrane type-1" evidence="8">
    <location>
        <begin position="25"/>
        <end position="210"/>
    </location>
</feature>
<evidence type="ECO:0000256" key="4">
    <source>
        <dbReference type="ARBA" id="ARBA00022989"/>
    </source>
</evidence>
<evidence type="ECO:0000259" key="8">
    <source>
        <dbReference type="PROSITE" id="PS50928"/>
    </source>
</evidence>
<dbReference type="Pfam" id="PF00528">
    <property type="entry name" value="BPD_transp_1"/>
    <property type="match status" value="1"/>
</dbReference>
<keyword evidence="3 6" id="KW-0812">Transmembrane</keyword>
<feature type="transmembrane region" description="Helical" evidence="6">
    <location>
        <begin position="58"/>
        <end position="82"/>
    </location>
</feature>
<evidence type="ECO:0000256" key="7">
    <source>
        <dbReference type="SAM" id="MobiDB-lite"/>
    </source>
</evidence>
<evidence type="ECO:0000256" key="1">
    <source>
        <dbReference type="ARBA" id="ARBA00004141"/>
    </source>
</evidence>
<dbReference type="GO" id="GO:0005886">
    <property type="term" value="C:plasma membrane"/>
    <property type="evidence" value="ECO:0007669"/>
    <property type="project" value="UniProtKB-SubCell"/>
</dbReference>
<name>A0A077MA31_9MICO</name>
<evidence type="ECO:0000313" key="10">
    <source>
        <dbReference type="Proteomes" id="UP000035720"/>
    </source>
</evidence>